<keyword evidence="1" id="KW-0472">Membrane</keyword>
<dbReference type="EMBL" id="CAJVPL010001579">
    <property type="protein sequence ID" value="CAG8578417.1"/>
    <property type="molecule type" value="Genomic_DNA"/>
</dbReference>
<dbReference type="OrthoDB" id="10374894at2759"/>
<gene>
    <name evidence="2" type="ORF">AGERDE_LOCUS7997</name>
</gene>
<evidence type="ECO:0000313" key="3">
    <source>
        <dbReference type="Proteomes" id="UP000789831"/>
    </source>
</evidence>
<keyword evidence="1" id="KW-0812">Transmembrane</keyword>
<organism evidence="2 3">
    <name type="scientific">Ambispora gerdemannii</name>
    <dbReference type="NCBI Taxonomy" id="144530"/>
    <lineage>
        <taxon>Eukaryota</taxon>
        <taxon>Fungi</taxon>
        <taxon>Fungi incertae sedis</taxon>
        <taxon>Mucoromycota</taxon>
        <taxon>Glomeromycotina</taxon>
        <taxon>Glomeromycetes</taxon>
        <taxon>Archaeosporales</taxon>
        <taxon>Ambisporaceae</taxon>
        <taxon>Ambispora</taxon>
    </lineage>
</organism>
<proteinExistence type="predicted"/>
<keyword evidence="3" id="KW-1185">Reference proteome</keyword>
<evidence type="ECO:0000256" key="1">
    <source>
        <dbReference type="SAM" id="Phobius"/>
    </source>
</evidence>
<evidence type="ECO:0000313" key="2">
    <source>
        <dbReference type="EMBL" id="CAG8578417.1"/>
    </source>
</evidence>
<sequence>MSSKEYKPMAVYGQRHFYKVEDLGNAVKSAIFYINNPKKSLDCTNLKKALSSSYSCDNNLSDTNILKVDIMEKEKNRAKVKIDFSLDQHHAQFYQHLRNHDDSLLKFSQNGLADWIPGDINSVKAYTTDSDFSFDTKATTSSFSKKNTQQIIGPEQIQAKIKELTENFSSKSVEDIEKIFCDIFPNSNIKVSIKDGLMFVFAVFVTLFEAKNAEWLTNLFNILLKVENLPLLKSTSGIDPCLQLIFIIIGVLQWTAFDQLAQSDKEFDTVLGANKQDCLSHVEKIEKDLDAVFLLMQTKPIFFKQKKYTKIHASLDQLLNSLRDFMEFLKDVSMKLHEHLKNLQKQKACWTAAYVAAICTAVGLLAYGAMNIGLLFKKKLLLGGVFAAGKLASEIDLLREGLKVTIDRQSKILDQINNFHLNIQEMETKLTGKSLNQMSGMKEEMTILAKEFKIACGNIRQVFEGKSRN</sequence>
<protein>
    <submittedName>
        <fullName evidence="2">6516_t:CDS:1</fullName>
    </submittedName>
</protein>
<comment type="caution">
    <text evidence="2">The sequence shown here is derived from an EMBL/GenBank/DDBJ whole genome shotgun (WGS) entry which is preliminary data.</text>
</comment>
<dbReference type="AlphaFoldDB" id="A0A9N9BRJ0"/>
<feature type="transmembrane region" description="Helical" evidence="1">
    <location>
        <begin position="352"/>
        <end position="376"/>
    </location>
</feature>
<dbReference type="Proteomes" id="UP000789831">
    <property type="component" value="Unassembled WGS sequence"/>
</dbReference>
<reference evidence="2" key="1">
    <citation type="submission" date="2021-06" db="EMBL/GenBank/DDBJ databases">
        <authorList>
            <person name="Kallberg Y."/>
            <person name="Tangrot J."/>
            <person name="Rosling A."/>
        </authorList>
    </citation>
    <scope>NUCLEOTIDE SEQUENCE</scope>
    <source>
        <strain evidence="2">MT106</strain>
    </source>
</reference>
<name>A0A9N9BRJ0_9GLOM</name>
<keyword evidence="1" id="KW-1133">Transmembrane helix</keyword>
<accession>A0A9N9BRJ0</accession>